<keyword evidence="1" id="KW-0560">Oxidoreductase</keyword>
<dbReference type="RefSeq" id="WP_163300551.1">
    <property type="nucleotide sequence ID" value="NZ_JAAGRQ010000005.1"/>
</dbReference>
<protein>
    <submittedName>
        <fullName evidence="3">Disulfide reductase</fullName>
    </submittedName>
</protein>
<reference evidence="3 4" key="1">
    <citation type="submission" date="2020-02" db="EMBL/GenBank/DDBJ databases">
        <title>Comparative genomics of sulfur disproportionating microorganisms.</title>
        <authorList>
            <person name="Ward L.M."/>
            <person name="Bertran E."/>
            <person name="Johnston D.T."/>
        </authorList>
    </citation>
    <scope>NUCLEOTIDE SEQUENCE [LARGE SCALE GENOMIC DNA]</scope>
    <source>
        <strain evidence="3 4">DSM 3696</strain>
    </source>
</reference>
<dbReference type="Gene3D" id="1.20.1050.140">
    <property type="match status" value="1"/>
</dbReference>
<comment type="caution">
    <text evidence="3">The sequence shown here is derived from an EMBL/GenBank/DDBJ whole genome shotgun (WGS) entry which is preliminary data.</text>
</comment>
<dbReference type="InterPro" id="IPR004017">
    <property type="entry name" value="Cys_rich_dom"/>
</dbReference>
<evidence type="ECO:0000259" key="2">
    <source>
        <dbReference type="Pfam" id="PF02754"/>
    </source>
</evidence>
<keyword evidence="4" id="KW-1185">Reference proteome</keyword>
<dbReference type="InterPro" id="IPR051278">
    <property type="entry name" value="HdrB/HdrD_reductase"/>
</dbReference>
<dbReference type="GO" id="GO:0016491">
    <property type="term" value="F:oxidoreductase activity"/>
    <property type="evidence" value="ECO:0007669"/>
    <property type="project" value="UniProtKB-KW"/>
</dbReference>
<dbReference type="PANTHER" id="PTHR42947:SF1">
    <property type="entry name" value="COB--COM HETERODISULFIDE REDUCTASE SUBUNIT B 1"/>
    <property type="match status" value="1"/>
</dbReference>
<feature type="domain" description="Cysteine-rich" evidence="2">
    <location>
        <begin position="150"/>
        <end position="249"/>
    </location>
</feature>
<name>A0A7K3NI77_9BACT</name>
<dbReference type="Proteomes" id="UP000469724">
    <property type="component" value="Unassembled WGS sequence"/>
</dbReference>
<dbReference type="EMBL" id="JAAGRQ010000005">
    <property type="protein sequence ID" value="NDY55495.1"/>
    <property type="molecule type" value="Genomic_DNA"/>
</dbReference>
<sequence length="318" mass="33874">MKYAYYPGCSLRESAQEFDVSVRAVMERLGTEIEEIPDWTCCGASAAESVDHNLSLALPARNLALAEKAMPGLDVLVPCSACYLNLLKLQRNVLADKSVMAQTNALLGDEGLAYTGKTGRVRHLLDVLLNDIGPEAVRAKVEKPLHGLTVAPYYGCQILRPYRVFDDPERPSSMEPILSALGAAIHPWTMGGRCCGASLMATHKEAALVSVGEILRAAAAAPPDGQEDEAGGGADVIATVCPMCQMNLDAYQKQALREGGLGVAGRPVTVLYLSQLIGLAFGLSAQQVLLEKNLAVTEAFREKLVHPKELSTAAVTTA</sequence>
<organism evidence="3 4">
    <name type="scientific">Desulfolutivibrio sulfodismutans</name>
    <dbReference type="NCBI Taxonomy" id="63561"/>
    <lineage>
        <taxon>Bacteria</taxon>
        <taxon>Pseudomonadati</taxon>
        <taxon>Thermodesulfobacteriota</taxon>
        <taxon>Desulfovibrionia</taxon>
        <taxon>Desulfovibrionales</taxon>
        <taxon>Desulfovibrionaceae</taxon>
        <taxon>Desulfolutivibrio</taxon>
    </lineage>
</organism>
<evidence type="ECO:0000256" key="1">
    <source>
        <dbReference type="ARBA" id="ARBA00023002"/>
    </source>
</evidence>
<dbReference type="Pfam" id="PF02754">
    <property type="entry name" value="CCG"/>
    <property type="match status" value="2"/>
</dbReference>
<accession>A0A7K3NI77</accession>
<proteinExistence type="predicted"/>
<gene>
    <name evidence="3" type="ORF">G3N56_01885</name>
</gene>
<evidence type="ECO:0000313" key="4">
    <source>
        <dbReference type="Proteomes" id="UP000469724"/>
    </source>
</evidence>
<dbReference type="PANTHER" id="PTHR42947">
    <property type="entry name" value="COB--COM HETERODISULFIDE REDUCTASE SUBUNIT B 1"/>
    <property type="match status" value="1"/>
</dbReference>
<dbReference type="AlphaFoldDB" id="A0A7K3NI77"/>
<feature type="domain" description="Cysteine-rich" evidence="2">
    <location>
        <begin position="3"/>
        <end position="86"/>
    </location>
</feature>
<evidence type="ECO:0000313" key="3">
    <source>
        <dbReference type="EMBL" id="NDY55495.1"/>
    </source>
</evidence>